<evidence type="ECO:0000256" key="1">
    <source>
        <dbReference type="ARBA" id="ARBA00022679"/>
    </source>
</evidence>
<evidence type="ECO:0000259" key="3">
    <source>
        <dbReference type="PROSITE" id="PS51186"/>
    </source>
</evidence>
<evidence type="ECO:0000256" key="2">
    <source>
        <dbReference type="ARBA" id="ARBA00023315"/>
    </source>
</evidence>
<dbReference type="eggNOG" id="COG0456">
    <property type="taxonomic scope" value="Bacteria"/>
</dbReference>
<accession>R2SNF6</accession>
<dbReference type="OrthoDB" id="9789605at2"/>
<dbReference type="PANTHER" id="PTHR43800">
    <property type="entry name" value="PEPTIDYL-LYSINE N-ACETYLTRANSFERASE YJAB"/>
    <property type="match status" value="1"/>
</dbReference>
<keyword evidence="5" id="KW-1185">Reference proteome</keyword>
<protein>
    <recommendedName>
        <fullName evidence="3">N-acetyltransferase domain-containing protein</fullName>
    </recommendedName>
</protein>
<dbReference type="RefSeq" id="WP_010757097.1">
    <property type="nucleotide sequence ID" value="NZ_ASWD01000001.1"/>
</dbReference>
<proteinExistence type="predicted"/>
<organism evidence="4 5">
    <name type="scientific">Enterococcus pallens ATCC BAA-351</name>
    <dbReference type="NCBI Taxonomy" id="1158607"/>
    <lineage>
        <taxon>Bacteria</taxon>
        <taxon>Bacillati</taxon>
        <taxon>Bacillota</taxon>
        <taxon>Bacilli</taxon>
        <taxon>Lactobacillales</taxon>
        <taxon>Enterococcaceae</taxon>
        <taxon>Enterococcus</taxon>
    </lineage>
</organism>
<dbReference type="PATRIC" id="fig|1158607.3.peg.2079"/>
<dbReference type="AlphaFoldDB" id="R2SNF6"/>
<dbReference type="InterPro" id="IPR016181">
    <property type="entry name" value="Acyl_CoA_acyltransferase"/>
</dbReference>
<evidence type="ECO:0000313" key="5">
    <source>
        <dbReference type="Proteomes" id="UP000013782"/>
    </source>
</evidence>
<dbReference type="GO" id="GO:0016747">
    <property type="term" value="F:acyltransferase activity, transferring groups other than amino-acyl groups"/>
    <property type="evidence" value="ECO:0007669"/>
    <property type="project" value="InterPro"/>
</dbReference>
<dbReference type="PANTHER" id="PTHR43800:SF1">
    <property type="entry name" value="PEPTIDYL-LYSINE N-ACETYLTRANSFERASE YJAB"/>
    <property type="match status" value="1"/>
</dbReference>
<dbReference type="InterPro" id="IPR000182">
    <property type="entry name" value="GNAT_dom"/>
</dbReference>
<gene>
    <name evidence="4" type="ORF">UAU_02106</name>
</gene>
<feature type="domain" description="N-acetyltransferase" evidence="3">
    <location>
        <begin position="1"/>
        <end position="143"/>
    </location>
</feature>
<dbReference type="Gene3D" id="3.40.630.30">
    <property type="match status" value="1"/>
</dbReference>
<keyword evidence="1" id="KW-0808">Transferase</keyword>
<dbReference type="Pfam" id="PF13673">
    <property type="entry name" value="Acetyltransf_10"/>
    <property type="match status" value="1"/>
</dbReference>
<keyword evidence="2" id="KW-0012">Acyltransferase</keyword>
<dbReference type="PROSITE" id="PS51186">
    <property type="entry name" value="GNAT"/>
    <property type="match status" value="1"/>
</dbReference>
<dbReference type="EMBL" id="AJAQ01000015">
    <property type="protein sequence ID" value="EOH94371.1"/>
    <property type="molecule type" value="Genomic_DNA"/>
</dbReference>
<dbReference type="STRING" id="160454.RV10_GL001834"/>
<name>R2SNF6_9ENTE</name>
<dbReference type="SUPFAM" id="SSF55729">
    <property type="entry name" value="Acyl-CoA N-acyltransferases (Nat)"/>
    <property type="match status" value="1"/>
</dbReference>
<evidence type="ECO:0000313" key="4">
    <source>
        <dbReference type="EMBL" id="EOH94371.1"/>
    </source>
</evidence>
<sequence length="143" mass="16671">MYYRLAEKEDYPVLVELWEKSVRASHTFLNEQDLLAIKQELPTYFPQVTLKIWYDYDQLVGFSGTTEHHLEMLFLAPQHRQKGLGSQILQQLIEKDHIRSVDVNTQNEAGLHFYLKQGFLVTGESPLDGQGRPYPLTHLTLKK</sequence>
<reference evidence="4 5" key="1">
    <citation type="submission" date="2013-02" db="EMBL/GenBank/DDBJ databases">
        <title>The Genome Sequence of Enterococcus pallens BAA-351.</title>
        <authorList>
            <consortium name="The Broad Institute Genome Sequencing Platform"/>
            <consortium name="The Broad Institute Genome Sequencing Center for Infectious Disease"/>
            <person name="Earl A.M."/>
            <person name="Gilmore M.S."/>
            <person name="Lebreton F."/>
            <person name="Walker B."/>
            <person name="Young S.K."/>
            <person name="Zeng Q."/>
            <person name="Gargeya S."/>
            <person name="Fitzgerald M."/>
            <person name="Haas B."/>
            <person name="Abouelleil A."/>
            <person name="Alvarado L."/>
            <person name="Arachchi H.M."/>
            <person name="Berlin A.M."/>
            <person name="Chapman S.B."/>
            <person name="Dewar J."/>
            <person name="Goldberg J."/>
            <person name="Griggs A."/>
            <person name="Gujja S."/>
            <person name="Hansen M."/>
            <person name="Howarth C."/>
            <person name="Imamovic A."/>
            <person name="Larimer J."/>
            <person name="McCowan C."/>
            <person name="Murphy C."/>
            <person name="Neiman D."/>
            <person name="Pearson M."/>
            <person name="Priest M."/>
            <person name="Roberts A."/>
            <person name="Saif S."/>
            <person name="Shea T."/>
            <person name="Sisk P."/>
            <person name="Sykes S."/>
            <person name="Wortman J."/>
            <person name="Nusbaum C."/>
            <person name="Birren B."/>
        </authorList>
    </citation>
    <scope>NUCLEOTIDE SEQUENCE [LARGE SCALE GENOMIC DNA]</scope>
    <source>
        <strain evidence="4 5">ATCC BAA-351</strain>
    </source>
</reference>
<dbReference type="Proteomes" id="UP000013782">
    <property type="component" value="Unassembled WGS sequence"/>
</dbReference>
<dbReference type="HOGENOM" id="CLU_013985_21_0_9"/>
<comment type="caution">
    <text evidence="4">The sequence shown here is derived from an EMBL/GenBank/DDBJ whole genome shotgun (WGS) entry which is preliminary data.</text>
</comment>
<dbReference type="CDD" id="cd04301">
    <property type="entry name" value="NAT_SF"/>
    <property type="match status" value="1"/>
</dbReference>